<evidence type="ECO:0000313" key="1">
    <source>
        <dbReference type="EMBL" id="KAH3722175.1"/>
    </source>
</evidence>
<organism evidence="1 2">
    <name type="scientific">Dreissena polymorpha</name>
    <name type="common">Zebra mussel</name>
    <name type="synonym">Mytilus polymorpha</name>
    <dbReference type="NCBI Taxonomy" id="45954"/>
    <lineage>
        <taxon>Eukaryota</taxon>
        <taxon>Metazoa</taxon>
        <taxon>Spiralia</taxon>
        <taxon>Lophotrochozoa</taxon>
        <taxon>Mollusca</taxon>
        <taxon>Bivalvia</taxon>
        <taxon>Autobranchia</taxon>
        <taxon>Heteroconchia</taxon>
        <taxon>Euheterodonta</taxon>
        <taxon>Imparidentia</taxon>
        <taxon>Neoheterodontei</taxon>
        <taxon>Myida</taxon>
        <taxon>Dreissenoidea</taxon>
        <taxon>Dreissenidae</taxon>
        <taxon>Dreissena</taxon>
    </lineage>
</organism>
<keyword evidence="2" id="KW-1185">Reference proteome</keyword>
<name>A0A9D4CES2_DREPO</name>
<dbReference type="AlphaFoldDB" id="A0A9D4CES2"/>
<comment type="caution">
    <text evidence="1">The sequence shown here is derived from an EMBL/GenBank/DDBJ whole genome shotgun (WGS) entry which is preliminary data.</text>
</comment>
<sequence length="88" mass="10058">MDGLPGYVNIDGYQSYWTQNWYRYERAPMCPDCGSPYLTCDPVRKVCISTERKLAPHKLSSLRLEPRESLPDVEARSEVAMLNIGATF</sequence>
<accession>A0A9D4CES2</accession>
<evidence type="ECO:0000313" key="2">
    <source>
        <dbReference type="Proteomes" id="UP000828390"/>
    </source>
</evidence>
<protein>
    <submittedName>
        <fullName evidence="1">Uncharacterized protein</fullName>
    </submittedName>
</protein>
<reference evidence="1" key="2">
    <citation type="submission" date="2020-11" db="EMBL/GenBank/DDBJ databases">
        <authorList>
            <person name="McCartney M.A."/>
            <person name="Auch B."/>
            <person name="Kono T."/>
            <person name="Mallez S."/>
            <person name="Becker A."/>
            <person name="Gohl D.M."/>
            <person name="Silverstein K.A.T."/>
            <person name="Koren S."/>
            <person name="Bechman K.B."/>
            <person name="Herman A."/>
            <person name="Abrahante J.E."/>
            <person name="Garbe J."/>
        </authorList>
    </citation>
    <scope>NUCLEOTIDE SEQUENCE</scope>
    <source>
        <strain evidence="1">Duluth1</strain>
        <tissue evidence="1">Whole animal</tissue>
    </source>
</reference>
<dbReference type="EMBL" id="JAIWYP010000013">
    <property type="protein sequence ID" value="KAH3722175.1"/>
    <property type="molecule type" value="Genomic_DNA"/>
</dbReference>
<dbReference type="Proteomes" id="UP000828390">
    <property type="component" value="Unassembled WGS sequence"/>
</dbReference>
<proteinExistence type="predicted"/>
<gene>
    <name evidence="1" type="ORF">DPMN_065129</name>
</gene>
<reference evidence="1" key="1">
    <citation type="journal article" date="2019" name="bioRxiv">
        <title>The Genome of the Zebra Mussel, Dreissena polymorpha: A Resource for Invasive Species Research.</title>
        <authorList>
            <person name="McCartney M.A."/>
            <person name="Auch B."/>
            <person name="Kono T."/>
            <person name="Mallez S."/>
            <person name="Zhang Y."/>
            <person name="Obille A."/>
            <person name="Becker A."/>
            <person name="Abrahante J.E."/>
            <person name="Garbe J."/>
            <person name="Badalamenti J.P."/>
            <person name="Herman A."/>
            <person name="Mangelson H."/>
            <person name="Liachko I."/>
            <person name="Sullivan S."/>
            <person name="Sone E.D."/>
            <person name="Koren S."/>
            <person name="Silverstein K.A.T."/>
            <person name="Beckman K.B."/>
            <person name="Gohl D.M."/>
        </authorList>
    </citation>
    <scope>NUCLEOTIDE SEQUENCE</scope>
    <source>
        <strain evidence="1">Duluth1</strain>
        <tissue evidence="1">Whole animal</tissue>
    </source>
</reference>